<comment type="caution">
    <text evidence="2">The sequence shown here is derived from an EMBL/GenBank/DDBJ whole genome shotgun (WGS) entry which is preliminary data.</text>
</comment>
<evidence type="ECO:0000256" key="1">
    <source>
        <dbReference type="SAM" id="MobiDB-lite"/>
    </source>
</evidence>
<evidence type="ECO:0000313" key="3">
    <source>
        <dbReference type="Proteomes" id="UP001519363"/>
    </source>
</evidence>
<dbReference type="RefSeq" id="WP_086789495.1">
    <property type="nucleotide sequence ID" value="NZ_JAGIOO010000001.1"/>
</dbReference>
<keyword evidence="3" id="KW-1185">Reference proteome</keyword>
<evidence type="ECO:0000313" key="2">
    <source>
        <dbReference type="EMBL" id="MBP2471957.1"/>
    </source>
</evidence>
<name>A0ABS5A6S0_9PSEU</name>
<feature type="compositionally biased region" description="Low complexity" evidence="1">
    <location>
        <begin position="49"/>
        <end position="64"/>
    </location>
</feature>
<gene>
    <name evidence="2" type="ORF">JOF53_000829</name>
</gene>
<feature type="region of interest" description="Disordered" evidence="1">
    <location>
        <begin position="36"/>
        <end position="71"/>
    </location>
</feature>
<organism evidence="2 3">
    <name type="scientific">Crossiella equi</name>
    <dbReference type="NCBI Taxonomy" id="130796"/>
    <lineage>
        <taxon>Bacteria</taxon>
        <taxon>Bacillati</taxon>
        <taxon>Actinomycetota</taxon>
        <taxon>Actinomycetes</taxon>
        <taxon>Pseudonocardiales</taxon>
        <taxon>Pseudonocardiaceae</taxon>
        <taxon>Crossiella</taxon>
    </lineage>
</organism>
<proteinExistence type="predicted"/>
<sequence length="71" mass="7219">MDTSARLNEVTFTAPAGATRGQAIGDVAVTLRYGKDAPDGLRNRTRVPANSAASSSAGEANNQSVGAVFLP</sequence>
<dbReference type="Proteomes" id="UP001519363">
    <property type="component" value="Unassembled WGS sequence"/>
</dbReference>
<protein>
    <submittedName>
        <fullName evidence="2">Uncharacterized protein</fullName>
    </submittedName>
</protein>
<reference evidence="2 3" key="1">
    <citation type="submission" date="2021-03" db="EMBL/GenBank/DDBJ databases">
        <title>Sequencing the genomes of 1000 actinobacteria strains.</title>
        <authorList>
            <person name="Klenk H.-P."/>
        </authorList>
    </citation>
    <scope>NUCLEOTIDE SEQUENCE [LARGE SCALE GENOMIC DNA]</scope>
    <source>
        <strain evidence="2 3">DSM 44580</strain>
    </source>
</reference>
<accession>A0ABS5A6S0</accession>
<dbReference type="EMBL" id="JAGIOO010000001">
    <property type="protein sequence ID" value="MBP2471957.1"/>
    <property type="molecule type" value="Genomic_DNA"/>
</dbReference>